<dbReference type="PANTHER" id="PTHR42928">
    <property type="entry name" value="TRICARBOXYLATE-BINDING PROTEIN"/>
    <property type="match status" value="1"/>
</dbReference>
<reference evidence="4" key="1">
    <citation type="submission" date="2017-06" db="EMBL/GenBank/DDBJ databases">
        <title>Herbaspirillum phytohormonus sp. nov., isolated from the root nodule of Robinia pseudoacacia in lead-zinc mine.</title>
        <authorList>
            <person name="Fan M."/>
            <person name="Lin Y."/>
        </authorList>
    </citation>
    <scope>NUCLEOTIDE SEQUENCE [LARGE SCALE GENOMIC DNA]</scope>
    <source>
        <strain evidence="4">SC-089</strain>
    </source>
</reference>
<dbReference type="Pfam" id="PF03401">
    <property type="entry name" value="TctC"/>
    <property type="match status" value="1"/>
</dbReference>
<dbReference type="AlphaFoldDB" id="A0A225M0K3"/>
<dbReference type="RefSeq" id="WP_088605923.1">
    <property type="nucleotide sequence ID" value="NZ_NJIH01000019.1"/>
</dbReference>
<keyword evidence="2" id="KW-0732">Signal</keyword>
<comment type="caution">
    <text evidence="3">The sequence shown here is derived from an EMBL/GenBank/DDBJ whole genome shotgun (WGS) entry which is preliminary data.</text>
</comment>
<evidence type="ECO:0000313" key="4">
    <source>
        <dbReference type="Proteomes" id="UP000214603"/>
    </source>
</evidence>
<organism evidence="3 4">
    <name type="scientific">Candidimonas nitroreducens</name>
    <dbReference type="NCBI Taxonomy" id="683354"/>
    <lineage>
        <taxon>Bacteria</taxon>
        <taxon>Pseudomonadati</taxon>
        <taxon>Pseudomonadota</taxon>
        <taxon>Betaproteobacteria</taxon>
        <taxon>Burkholderiales</taxon>
        <taxon>Alcaligenaceae</taxon>
        <taxon>Candidimonas</taxon>
    </lineage>
</organism>
<dbReference type="InterPro" id="IPR042100">
    <property type="entry name" value="Bug_dom1"/>
</dbReference>
<dbReference type="Gene3D" id="3.40.190.150">
    <property type="entry name" value="Bordetella uptake gene, domain 1"/>
    <property type="match status" value="1"/>
</dbReference>
<accession>A0A225M0K3</accession>
<feature type="chain" id="PRO_5012375295" description="ABC transporter substrate-binding protein" evidence="2">
    <location>
        <begin position="32"/>
        <end position="332"/>
    </location>
</feature>
<evidence type="ECO:0000256" key="1">
    <source>
        <dbReference type="ARBA" id="ARBA00006987"/>
    </source>
</evidence>
<comment type="similarity">
    <text evidence="1">Belongs to the UPF0065 (bug) family.</text>
</comment>
<dbReference type="Proteomes" id="UP000214603">
    <property type="component" value="Unassembled WGS sequence"/>
</dbReference>
<name>A0A225M0K3_9BURK</name>
<evidence type="ECO:0008006" key="5">
    <source>
        <dbReference type="Google" id="ProtNLM"/>
    </source>
</evidence>
<evidence type="ECO:0000256" key="2">
    <source>
        <dbReference type="SAM" id="SignalP"/>
    </source>
</evidence>
<protein>
    <recommendedName>
        <fullName evidence="5">ABC transporter substrate-binding protein</fullName>
    </recommendedName>
</protein>
<dbReference type="PIRSF" id="PIRSF017082">
    <property type="entry name" value="YflP"/>
    <property type="match status" value="1"/>
</dbReference>
<dbReference type="SUPFAM" id="SSF53850">
    <property type="entry name" value="Periplasmic binding protein-like II"/>
    <property type="match status" value="1"/>
</dbReference>
<feature type="signal peptide" evidence="2">
    <location>
        <begin position="1"/>
        <end position="31"/>
    </location>
</feature>
<dbReference type="PANTHER" id="PTHR42928:SF5">
    <property type="entry name" value="BLR1237 PROTEIN"/>
    <property type="match status" value="1"/>
</dbReference>
<sequence length="332" mass="34429">MYASILRRARRAALALGAGVAGLLPLSAASAAGFPDRPITLVVAFSPGGSNDITARAISQPLAKMLGVPVVVENRPGAAGMIGAGHVARAEPDGYTLFVSSASPLVILPHTQKHVPYDARKDFADISLIGITPEVLAVHPGVPAHDLKELVALAKTRSVTLASSGTGGLPHLAIELLKKAAPEARFVHVPYKGAAPAVSDTLAGHVDGVVVDLPAVYPHVVADKLRGIALAGETRSAFMPKLPTSVEQGYPGFVAANWIALLAPAKTPQPVVDKLHGALLEVMKQPQVGKILAKAGVEVSISPTTADFRKFLDAEYGKWGQVVKDAGIEPTN</sequence>
<keyword evidence="4" id="KW-1185">Reference proteome</keyword>
<evidence type="ECO:0000313" key="3">
    <source>
        <dbReference type="EMBL" id="OWT53743.1"/>
    </source>
</evidence>
<dbReference type="CDD" id="cd13578">
    <property type="entry name" value="PBP2_Bug27"/>
    <property type="match status" value="1"/>
</dbReference>
<dbReference type="Gene3D" id="3.40.190.10">
    <property type="entry name" value="Periplasmic binding protein-like II"/>
    <property type="match status" value="1"/>
</dbReference>
<dbReference type="InterPro" id="IPR005064">
    <property type="entry name" value="BUG"/>
</dbReference>
<dbReference type="EMBL" id="NJIH01000019">
    <property type="protein sequence ID" value="OWT53743.1"/>
    <property type="molecule type" value="Genomic_DNA"/>
</dbReference>
<dbReference type="OrthoDB" id="8886309at2"/>
<proteinExistence type="inferred from homology"/>
<gene>
    <name evidence="3" type="ORF">CEY11_23775</name>
</gene>